<dbReference type="Gene3D" id="3.30.565.10">
    <property type="entry name" value="Histidine kinase-like ATPase, C-terminal domain"/>
    <property type="match status" value="1"/>
</dbReference>
<keyword evidence="8" id="KW-0067">ATP-binding</keyword>
<feature type="coiled-coil region" evidence="10">
    <location>
        <begin position="1094"/>
        <end position="1121"/>
    </location>
</feature>
<dbReference type="PROSITE" id="PS50885">
    <property type="entry name" value="HAMP"/>
    <property type="match status" value="1"/>
</dbReference>
<dbReference type="GO" id="GO:0005524">
    <property type="term" value="F:ATP binding"/>
    <property type="evidence" value="ECO:0007669"/>
    <property type="project" value="UniProtKB-KW"/>
</dbReference>
<feature type="domain" description="HAMP" evidence="14">
    <location>
        <begin position="1061"/>
        <end position="1113"/>
    </location>
</feature>
<evidence type="ECO:0000259" key="13">
    <source>
        <dbReference type="PROSITE" id="PS50109"/>
    </source>
</evidence>
<dbReference type="PROSITE" id="PS50109">
    <property type="entry name" value="HIS_KIN"/>
    <property type="match status" value="1"/>
</dbReference>
<evidence type="ECO:0000256" key="11">
    <source>
        <dbReference type="SAM" id="MobiDB-lite"/>
    </source>
</evidence>
<dbReference type="PRINTS" id="PR00344">
    <property type="entry name" value="BCTRLSENSOR"/>
</dbReference>
<keyword evidence="12" id="KW-0472">Membrane</keyword>
<dbReference type="CDD" id="cd00075">
    <property type="entry name" value="HATPase"/>
    <property type="match status" value="1"/>
</dbReference>
<dbReference type="OrthoDB" id="9776727at2"/>
<dbReference type="InterPro" id="IPR005467">
    <property type="entry name" value="His_kinase_dom"/>
</dbReference>
<comment type="caution">
    <text evidence="15">The sequence shown here is derived from an EMBL/GenBank/DDBJ whole genome shotgun (WGS) entry which is preliminary data.</text>
</comment>
<evidence type="ECO:0000256" key="9">
    <source>
        <dbReference type="ARBA" id="ARBA00023012"/>
    </source>
</evidence>
<evidence type="ECO:0000256" key="3">
    <source>
        <dbReference type="ARBA" id="ARBA00012438"/>
    </source>
</evidence>
<dbReference type="SMART" id="SM00387">
    <property type="entry name" value="HATPase_c"/>
    <property type="match status" value="1"/>
</dbReference>
<evidence type="ECO:0000313" key="16">
    <source>
        <dbReference type="Proteomes" id="UP000221024"/>
    </source>
</evidence>
<feature type="transmembrane region" description="Helical" evidence="12">
    <location>
        <begin position="9"/>
        <end position="28"/>
    </location>
</feature>
<evidence type="ECO:0000256" key="4">
    <source>
        <dbReference type="ARBA" id="ARBA00022553"/>
    </source>
</evidence>
<keyword evidence="12" id="KW-1133">Transmembrane helix</keyword>
<dbReference type="InterPro" id="IPR003594">
    <property type="entry name" value="HATPase_dom"/>
</dbReference>
<dbReference type="SUPFAM" id="SSF55874">
    <property type="entry name" value="ATPase domain of HSP90 chaperone/DNA topoisomerase II/histidine kinase"/>
    <property type="match status" value="1"/>
</dbReference>
<evidence type="ECO:0000256" key="1">
    <source>
        <dbReference type="ARBA" id="ARBA00000085"/>
    </source>
</evidence>
<keyword evidence="6" id="KW-0547">Nucleotide-binding</keyword>
<evidence type="ECO:0000256" key="5">
    <source>
        <dbReference type="ARBA" id="ARBA00022679"/>
    </source>
</evidence>
<dbReference type="InterPro" id="IPR004358">
    <property type="entry name" value="Sig_transdc_His_kin-like_C"/>
</dbReference>
<protein>
    <recommendedName>
        <fullName evidence="3">histidine kinase</fullName>
        <ecNumber evidence="3">2.7.13.3</ecNumber>
    </recommendedName>
</protein>
<feature type="transmembrane region" description="Helical" evidence="12">
    <location>
        <begin position="1038"/>
        <end position="1064"/>
    </location>
</feature>
<dbReference type="SUPFAM" id="SSF158472">
    <property type="entry name" value="HAMP domain-like"/>
    <property type="match status" value="1"/>
</dbReference>
<accession>A0A2H3NMC1</accession>
<dbReference type="PANTHER" id="PTHR43065:SF10">
    <property type="entry name" value="PEROXIDE STRESS-ACTIVATED HISTIDINE KINASE MAK3"/>
    <property type="match status" value="1"/>
</dbReference>
<dbReference type="Proteomes" id="UP000221024">
    <property type="component" value="Unassembled WGS sequence"/>
</dbReference>
<dbReference type="GO" id="GO:0016020">
    <property type="term" value="C:membrane"/>
    <property type="evidence" value="ECO:0007669"/>
    <property type="project" value="UniProtKB-SubCell"/>
</dbReference>
<dbReference type="Gene3D" id="1.10.287.130">
    <property type="match status" value="1"/>
</dbReference>
<dbReference type="InterPro" id="IPR036890">
    <property type="entry name" value="HATPase_C_sf"/>
</dbReference>
<dbReference type="InterPro" id="IPR003661">
    <property type="entry name" value="HisK_dim/P_dom"/>
</dbReference>
<dbReference type="CDD" id="cd06225">
    <property type="entry name" value="HAMP"/>
    <property type="match status" value="1"/>
</dbReference>
<dbReference type="GO" id="GO:0000155">
    <property type="term" value="F:phosphorelay sensor kinase activity"/>
    <property type="evidence" value="ECO:0007669"/>
    <property type="project" value="InterPro"/>
</dbReference>
<evidence type="ECO:0000256" key="6">
    <source>
        <dbReference type="ARBA" id="ARBA00022741"/>
    </source>
</evidence>
<comment type="catalytic activity">
    <reaction evidence="1">
        <text>ATP + protein L-histidine = ADP + protein N-phospho-L-histidine.</text>
        <dbReference type="EC" id="2.7.13.3"/>
    </reaction>
</comment>
<gene>
    <name evidence="15" type="ORF">CRI93_06740</name>
</gene>
<feature type="transmembrane region" description="Helical" evidence="12">
    <location>
        <begin position="350"/>
        <end position="373"/>
    </location>
</feature>
<dbReference type="SUPFAM" id="SSF47384">
    <property type="entry name" value="Homodimeric domain of signal transducing histidine kinase"/>
    <property type="match status" value="1"/>
</dbReference>
<dbReference type="InterPro" id="IPR036097">
    <property type="entry name" value="HisK_dim/P_sf"/>
</dbReference>
<reference evidence="15 16" key="1">
    <citation type="submission" date="2017-10" db="EMBL/GenBank/DDBJ databases">
        <title>Draft genome of Longimonas halophila.</title>
        <authorList>
            <person name="Goh K.M."/>
            <person name="Shamsir M.S."/>
            <person name="Lim S.W."/>
        </authorList>
    </citation>
    <scope>NUCLEOTIDE SEQUENCE [LARGE SCALE GENOMIC DNA]</scope>
    <source>
        <strain evidence="15 16">KCTC 42399</strain>
    </source>
</reference>
<dbReference type="EC" id="2.7.13.3" evidence="3"/>
<organism evidence="15 16">
    <name type="scientific">Longimonas halophila</name>
    <dbReference type="NCBI Taxonomy" id="1469170"/>
    <lineage>
        <taxon>Bacteria</taxon>
        <taxon>Pseudomonadati</taxon>
        <taxon>Rhodothermota</taxon>
        <taxon>Rhodothermia</taxon>
        <taxon>Rhodothermales</taxon>
        <taxon>Salisaetaceae</taxon>
        <taxon>Longimonas</taxon>
    </lineage>
</organism>
<evidence type="ECO:0000256" key="8">
    <source>
        <dbReference type="ARBA" id="ARBA00022840"/>
    </source>
</evidence>
<evidence type="ECO:0000256" key="12">
    <source>
        <dbReference type="SAM" id="Phobius"/>
    </source>
</evidence>
<proteinExistence type="predicted"/>
<keyword evidence="10" id="KW-0175">Coiled coil</keyword>
<feature type="transmembrane region" description="Helical" evidence="12">
    <location>
        <begin position="287"/>
        <end position="310"/>
    </location>
</feature>
<dbReference type="PANTHER" id="PTHR43065">
    <property type="entry name" value="SENSOR HISTIDINE KINASE"/>
    <property type="match status" value="1"/>
</dbReference>
<name>A0A2H3NMC1_9BACT</name>
<dbReference type="Pfam" id="PF02518">
    <property type="entry name" value="HATPase_c"/>
    <property type="match status" value="1"/>
</dbReference>
<feature type="compositionally biased region" description="Polar residues" evidence="11">
    <location>
        <begin position="1161"/>
        <end position="1170"/>
    </location>
</feature>
<dbReference type="RefSeq" id="WP_098061863.1">
    <property type="nucleotide sequence ID" value="NZ_PDEP01000005.1"/>
</dbReference>
<evidence type="ECO:0000256" key="10">
    <source>
        <dbReference type="SAM" id="Coils"/>
    </source>
</evidence>
<feature type="transmembrane region" description="Helical" evidence="12">
    <location>
        <begin position="545"/>
        <end position="564"/>
    </location>
</feature>
<dbReference type="Pfam" id="PF00672">
    <property type="entry name" value="HAMP"/>
    <property type="match status" value="1"/>
</dbReference>
<evidence type="ECO:0000259" key="14">
    <source>
        <dbReference type="PROSITE" id="PS50885"/>
    </source>
</evidence>
<keyword evidence="9" id="KW-0902">Two-component regulatory system</keyword>
<feature type="transmembrane region" description="Helical" evidence="12">
    <location>
        <begin position="830"/>
        <end position="851"/>
    </location>
</feature>
<feature type="transmembrane region" description="Helical" evidence="12">
    <location>
        <begin position="510"/>
        <end position="533"/>
    </location>
</feature>
<dbReference type="Gene3D" id="6.10.340.10">
    <property type="match status" value="1"/>
</dbReference>
<feature type="domain" description="Histidine kinase" evidence="13">
    <location>
        <begin position="1130"/>
        <end position="1366"/>
    </location>
</feature>
<dbReference type="SMART" id="SM00304">
    <property type="entry name" value="HAMP"/>
    <property type="match status" value="1"/>
</dbReference>
<feature type="transmembrane region" description="Helical" evidence="12">
    <location>
        <begin position="872"/>
        <end position="895"/>
    </location>
</feature>
<sequence>MPIFSSRSLLYWIVAGILGSSAIVLVGMQERLTSSEVAGRDTEQIAEVRTAVSTQYQALRTDLITRAEMLARDSTIIQSLDALRPGDRPRRLVDHLAQLNVHPRRAVEVYAPTPRLLGWTGFSMPLDQAPDQEAFLQDTQVAVARRGDVQTALVAWAPVRLDGRAIGAVRVMQQVYVDPPVQNRFIQAYRLSAEWGAPLPLPISITWEPPRTLADSATTLLLNDLHGAPLAHVRVVRPQPEQLLRMERERIGNVQGAAVGLLLVWLLGGLAYRFYHAWRRACRSDLRSLATATGWMFGVAVGIVMLRYSAIGLDLPARWMHAGSAAAPLFDPAHLASGIGRGLMRSIGDLLITGCLGALLGGGLFMLGLRYRLPVPWRDAWTHRYTLPLSRRWVVLGTTIASIVLVTLGLGSSLAVAHVVEHAVLDSTLNFFARTGLLPNLLVFTVFSSLALLLAGLFASLVALWWIATRLVLLAWPAAYPPTILGLITLGSGGLAAVLLIIGFHPADAVAPTVSILLFLGAGGVAFVGRTWPHNGRSQLTIQRLLPAAIILATALYALLYVGMDAQRRSRMAEAAQSFAEGRNPRLLFALQQIVEGVRTDLDRWQTPSITADSLDAIATDALRGSLLTSLSPYESRLVLLDSLGTPQAQYATPGVRPRRVQQMPEDERIFRRMQTLYTLRGGTEPVVTPLPDDIRRDLRSGSAVEYVGLQRLRGPGPLHWAMVRIEPRAGIVGSGSDIPRVFLPDGSYSDLYADLSLAVFTDGILRRSQGPDVGVGRLPDDVRSRTTQAAPVWTRTTDRGATYLTYYARSSDNRVVVARLPTIMPFDHLYYLFRITVAVLVLATLAYLVGALMRYRAGLLPAPRVRFRDKVLNAFLGVGVAAALAVGVLGVHVVEAEGDRGVESQLADALARIEEALALQARSGERIFRVVDRTDMNALAVRMGTDLDVYEDGLLTETSRPRLVRDGLVEPRLPMEVYQALHLENRRFTTARRSIGSFTYRVGYRALTDAEGRTRVVVAVPTLSEQEQLEEEQARTLAYLFGALLMLVVVVMGTASLVASAIAQPIAQLREGLEAVGEGRFARILPVTTRDEIGELVQTFNEMRAQLAQQRRKLAQQERELAWREMARQVAHEIKNPLTPMKLSIQHLKRAFQRRGEATANASGSTSPQDADDSQFAELFTRITDTLIDQINTLTRIANEFSSFARLPTRVLEPLDVNEVSREAVQLMREEAPSNAITANWHEAPLVVEADREELRRVCINLLKNALQAIPDDRTPNIHVATMKQAPTASHPQGCAELTVRDNGTGISTDERDKIFQPNFSTKTSGTGLGLAIAHKTITELEGSITFTTTEGVGTTFRIRLPLTQHES</sequence>
<dbReference type="EMBL" id="PDEP01000005">
    <property type="protein sequence ID" value="PEN07674.1"/>
    <property type="molecule type" value="Genomic_DNA"/>
</dbReference>
<evidence type="ECO:0000313" key="15">
    <source>
        <dbReference type="EMBL" id="PEN07674.1"/>
    </source>
</evidence>
<evidence type="ECO:0000256" key="2">
    <source>
        <dbReference type="ARBA" id="ARBA00004370"/>
    </source>
</evidence>
<feature type="transmembrane region" description="Helical" evidence="12">
    <location>
        <begin position="440"/>
        <end position="467"/>
    </location>
</feature>
<dbReference type="InterPro" id="IPR003660">
    <property type="entry name" value="HAMP_dom"/>
</dbReference>
<keyword evidence="12" id="KW-0812">Transmembrane</keyword>
<evidence type="ECO:0000256" key="7">
    <source>
        <dbReference type="ARBA" id="ARBA00022777"/>
    </source>
</evidence>
<feature type="transmembrane region" description="Helical" evidence="12">
    <location>
        <begin position="254"/>
        <end position="275"/>
    </location>
</feature>
<feature type="transmembrane region" description="Helical" evidence="12">
    <location>
        <begin position="479"/>
        <end position="504"/>
    </location>
</feature>
<keyword evidence="5" id="KW-0808">Transferase</keyword>
<feature type="transmembrane region" description="Helical" evidence="12">
    <location>
        <begin position="393"/>
        <end position="420"/>
    </location>
</feature>
<keyword evidence="16" id="KW-1185">Reference proteome</keyword>
<feature type="region of interest" description="Disordered" evidence="11">
    <location>
        <begin position="1155"/>
        <end position="1174"/>
    </location>
</feature>
<comment type="subcellular location">
    <subcellularLocation>
        <location evidence="2">Membrane</location>
    </subcellularLocation>
</comment>
<dbReference type="SMART" id="SM00388">
    <property type="entry name" value="HisKA"/>
    <property type="match status" value="1"/>
</dbReference>
<keyword evidence="4" id="KW-0597">Phosphoprotein</keyword>
<keyword evidence="7 15" id="KW-0418">Kinase</keyword>
<dbReference type="CDD" id="cd00082">
    <property type="entry name" value="HisKA"/>
    <property type="match status" value="1"/>
</dbReference>